<dbReference type="PROSITE" id="PS51352">
    <property type="entry name" value="THIOREDOXIN_2"/>
    <property type="match status" value="1"/>
</dbReference>
<evidence type="ECO:0000256" key="1">
    <source>
        <dbReference type="SAM" id="Phobius"/>
    </source>
</evidence>
<evidence type="ECO:0000259" key="2">
    <source>
        <dbReference type="PROSITE" id="PS51352"/>
    </source>
</evidence>
<name>A0A1G2D6H8_9BACT</name>
<dbReference type="AlphaFoldDB" id="A0A1G2D6H8"/>
<sequence length="220" mass="23536">MNNNITTIAVIIGVLALLGGGFYLGGREKVAAPLVNSADDHRSHHPEAGQNASSASLLTLLDKPAPSFSFADRDGKVYSSENLRGKMALLFFNEGLMCYPSCWNQIVALSKDDRFKGGGLLALSVVVDSKEDWDQAINKMPELAKATVVFDTDAAVSRKFGVLSTPSSMHPGSLPGHTYIVIDAEGIVRYVFDDPNMGIRNDQLFTEASKLSTGDSGNAP</sequence>
<dbReference type="GO" id="GO:0016209">
    <property type="term" value="F:antioxidant activity"/>
    <property type="evidence" value="ECO:0007669"/>
    <property type="project" value="InterPro"/>
</dbReference>
<dbReference type="STRING" id="1798661.A3D65_03485"/>
<dbReference type="Pfam" id="PF00578">
    <property type="entry name" value="AhpC-TSA"/>
    <property type="match status" value="1"/>
</dbReference>
<feature type="transmembrane region" description="Helical" evidence="1">
    <location>
        <begin position="6"/>
        <end position="24"/>
    </location>
</feature>
<dbReference type="Gene3D" id="3.40.30.10">
    <property type="entry name" value="Glutaredoxin"/>
    <property type="match status" value="1"/>
</dbReference>
<dbReference type="InterPro" id="IPR000866">
    <property type="entry name" value="AhpC/TSA"/>
</dbReference>
<keyword evidence="1" id="KW-0812">Transmembrane</keyword>
<dbReference type="GO" id="GO:0016491">
    <property type="term" value="F:oxidoreductase activity"/>
    <property type="evidence" value="ECO:0007669"/>
    <property type="project" value="InterPro"/>
</dbReference>
<reference evidence="3 4" key="1">
    <citation type="journal article" date="2016" name="Nat. Commun.">
        <title>Thousands of microbial genomes shed light on interconnected biogeochemical processes in an aquifer system.</title>
        <authorList>
            <person name="Anantharaman K."/>
            <person name="Brown C.T."/>
            <person name="Hug L.A."/>
            <person name="Sharon I."/>
            <person name="Castelle C.J."/>
            <person name="Probst A.J."/>
            <person name="Thomas B.C."/>
            <person name="Singh A."/>
            <person name="Wilkins M.J."/>
            <person name="Karaoz U."/>
            <person name="Brodie E.L."/>
            <person name="Williams K.H."/>
            <person name="Hubbard S.S."/>
            <person name="Banfield J.F."/>
        </authorList>
    </citation>
    <scope>NUCLEOTIDE SEQUENCE [LARGE SCALE GENOMIC DNA]</scope>
</reference>
<accession>A0A1G2D6H8</accession>
<feature type="domain" description="Thioredoxin" evidence="2">
    <location>
        <begin position="59"/>
        <end position="213"/>
    </location>
</feature>
<comment type="caution">
    <text evidence="3">The sequence shown here is derived from an EMBL/GenBank/DDBJ whole genome shotgun (WGS) entry which is preliminary data.</text>
</comment>
<keyword evidence="1" id="KW-0472">Membrane</keyword>
<evidence type="ECO:0000313" key="4">
    <source>
        <dbReference type="Proteomes" id="UP000177996"/>
    </source>
</evidence>
<organism evidence="3 4">
    <name type="scientific">Candidatus Lloydbacteria bacterium RIFCSPHIGHO2_02_FULL_50_13</name>
    <dbReference type="NCBI Taxonomy" id="1798661"/>
    <lineage>
        <taxon>Bacteria</taxon>
        <taxon>Candidatus Lloydiibacteriota</taxon>
    </lineage>
</organism>
<dbReference type="SUPFAM" id="SSF52833">
    <property type="entry name" value="Thioredoxin-like"/>
    <property type="match status" value="1"/>
</dbReference>
<dbReference type="EMBL" id="MHLL01000023">
    <property type="protein sequence ID" value="OGZ09199.1"/>
    <property type="molecule type" value="Genomic_DNA"/>
</dbReference>
<dbReference type="Proteomes" id="UP000177996">
    <property type="component" value="Unassembled WGS sequence"/>
</dbReference>
<dbReference type="InterPro" id="IPR036249">
    <property type="entry name" value="Thioredoxin-like_sf"/>
</dbReference>
<gene>
    <name evidence="3" type="ORF">A3D65_03485</name>
</gene>
<dbReference type="CDD" id="cd02971">
    <property type="entry name" value="PRX_family"/>
    <property type="match status" value="1"/>
</dbReference>
<keyword evidence="1" id="KW-1133">Transmembrane helix</keyword>
<protein>
    <recommendedName>
        <fullName evidence="2">Thioredoxin domain-containing protein</fullName>
    </recommendedName>
</protein>
<proteinExistence type="predicted"/>
<evidence type="ECO:0000313" key="3">
    <source>
        <dbReference type="EMBL" id="OGZ09199.1"/>
    </source>
</evidence>
<dbReference type="InterPro" id="IPR013766">
    <property type="entry name" value="Thioredoxin_domain"/>
</dbReference>